<sequence length="568" mass="64489">MINVSVAKIRRAKRCAKDEMLGTDMEQYHHLWSYAATIRETDPGSTVKIKLDTAEEGSQGTFQRLYYCLYACKQGFLDGCRPIIGLDGCFLKSAFGGQLLSAIGRDGNDNMVPIAVTVVEVERYDSWKWFLELLMADLGLGAENIPWTFISDRQKGLVHAVNELFPNSEHRFCLRHMYQNFKQKFKGKELKDLFWAAASTGNEVDWKLAMNSLEKASKDAAEWLQKVPSVLWSRSHFRQSSKCDILVNNLCESFNNYILEARELPVIGMLEWIRRRLMQRIQVKRTGMQKFQGKICPNIAEKIDRNLKFSRLCIPTWDGKNKYEIDCGPRKSVVVDLKEKTCTCGYFQLTGYPCAHACSAIGARRLPLLDYVHACYSRENYLKTYEHTITPVPSNKYWVRCEEQPPKPPAVRRMPGRPKKMRQRAADEPKKGQVSTRKGLVVTCKRCFQPRHNSRTCKNAIHLNSKFYKAPDTNVAESSSELHSSAPSPIVPPQPVPNQEQAAPVQKKNCRPGKQYTQPTIASVAKNVPARQSCSQPVSGTTSLAKGPLRPTVADVLYNLRSKKARRC</sequence>
<feature type="compositionally biased region" description="Basic residues" evidence="5">
    <location>
        <begin position="414"/>
        <end position="423"/>
    </location>
</feature>
<dbReference type="Proteomes" id="UP001652660">
    <property type="component" value="Chromosome 10e"/>
</dbReference>
<evidence type="ECO:0000259" key="6">
    <source>
        <dbReference type="PROSITE" id="PS50966"/>
    </source>
</evidence>
<accession>A0A6P6UHS6</accession>
<evidence type="ECO:0000256" key="3">
    <source>
        <dbReference type="ARBA" id="ARBA00022833"/>
    </source>
</evidence>
<dbReference type="PROSITE" id="PS50966">
    <property type="entry name" value="ZF_SWIM"/>
    <property type="match status" value="1"/>
</dbReference>
<protein>
    <recommendedName>
        <fullName evidence="6">SWIM-type domain-containing protein</fullName>
    </recommendedName>
</protein>
<dbReference type="InterPro" id="IPR007527">
    <property type="entry name" value="Znf_SWIM"/>
</dbReference>
<keyword evidence="1" id="KW-0479">Metal-binding</keyword>
<name>A0A6P6UHS6_COFAR</name>
<dbReference type="GeneID" id="113711073"/>
<dbReference type="RefSeq" id="XP_027090018.2">
    <property type="nucleotide sequence ID" value="XM_027234217.2"/>
</dbReference>
<dbReference type="OrthoDB" id="1303499at2759"/>
<organism evidence="7 8">
    <name type="scientific">Coffea arabica</name>
    <name type="common">Arabian coffee</name>
    <dbReference type="NCBI Taxonomy" id="13443"/>
    <lineage>
        <taxon>Eukaryota</taxon>
        <taxon>Viridiplantae</taxon>
        <taxon>Streptophyta</taxon>
        <taxon>Embryophyta</taxon>
        <taxon>Tracheophyta</taxon>
        <taxon>Spermatophyta</taxon>
        <taxon>Magnoliopsida</taxon>
        <taxon>eudicotyledons</taxon>
        <taxon>Gunneridae</taxon>
        <taxon>Pentapetalae</taxon>
        <taxon>asterids</taxon>
        <taxon>lamiids</taxon>
        <taxon>Gentianales</taxon>
        <taxon>Rubiaceae</taxon>
        <taxon>Ixoroideae</taxon>
        <taxon>Gardenieae complex</taxon>
        <taxon>Bertiereae - Coffeeae clade</taxon>
        <taxon>Coffeeae</taxon>
        <taxon>Coffea</taxon>
    </lineage>
</organism>
<dbReference type="SMART" id="SM00575">
    <property type="entry name" value="ZnF_PMZ"/>
    <property type="match status" value="1"/>
</dbReference>
<evidence type="ECO:0000256" key="1">
    <source>
        <dbReference type="ARBA" id="ARBA00022723"/>
    </source>
</evidence>
<dbReference type="AlphaFoldDB" id="A0A6P6UHS6"/>
<feature type="region of interest" description="Disordered" evidence="5">
    <location>
        <begin position="474"/>
        <end position="515"/>
    </location>
</feature>
<dbReference type="GO" id="GO:0008270">
    <property type="term" value="F:zinc ion binding"/>
    <property type="evidence" value="ECO:0007669"/>
    <property type="project" value="UniProtKB-KW"/>
</dbReference>
<keyword evidence="7" id="KW-1185">Reference proteome</keyword>
<feature type="compositionally biased region" description="Low complexity" evidence="5">
    <location>
        <begin position="476"/>
        <end position="488"/>
    </location>
</feature>
<evidence type="ECO:0000313" key="8">
    <source>
        <dbReference type="RefSeq" id="XP_027090018.2"/>
    </source>
</evidence>
<evidence type="ECO:0000256" key="4">
    <source>
        <dbReference type="PROSITE-ProRule" id="PRU00325"/>
    </source>
</evidence>
<dbReference type="PANTHER" id="PTHR31973:SF187">
    <property type="entry name" value="MUTATOR TRANSPOSASE MUDRA PROTEIN"/>
    <property type="match status" value="1"/>
</dbReference>
<feature type="region of interest" description="Disordered" evidence="5">
    <location>
        <begin position="405"/>
        <end position="435"/>
    </location>
</feature>
<dbReference type="Pfam" id="PF10551">
    <property type="entry name" value="MULE"/>
    <property type="match status" value="1"/>
</dbReference>
<evidence type="ECO:0000313" key="7">
    <source>
        <dbReference type="Proteomes" id="UP001652660"/>
    </source>
</evidence>
<feature type="compositionally biased region" description="Polar residues" evidence="5">
    <location>
        <begin position="530"/>
        <end position="544"/>
    </location>
</feature>
<reference evidence="8" key="2">
    <citation type="submission" date="2025-08" db="UniProtKB">
        <authorList>
            <consortium name="RefSeq"/>
        </authorList>
    </citation>
    <scope>IDENTIFICATION</scope>
    <source>
        <tissue evidence="8">Leaves</tissue>
    </source>
</reference>
<dbReference type="PANTHER" id="PTHR31973">
    <property type="entry name" value="POLYPROTEIN, PUTATIVE-RELATED"/>
    <property type="match status" value="1"/>
</dbReference>
<dbReference type="Pfam" id="PF04434">
    <property type="entry name" value="SWIM"/>
    <property type="match status" value="1"/>
</dbReference>
<gene>
    <name evidence="8" type="primary">LOC113711073</name>
</gene>
<reference evidence="7" key="1">
    <citation type="journal article" date="2025" name="Foods">
        <title>Unveiling the Microbial Signatures of Arabica Coffee Cherries: Insights into Ripeness Specific Diversity, Functional Traits, and Implications for Quality and Safety.</title>
        <authorList>
            <consortium name="RefSeq"/>
            <person name="Tenea G.N."/>
            <person name="Cifuentes V."/>
            <person name="Reyes P."/>
            <person name="Cevallos-Vallejos M."/>
        </authorList>
    </citation>
    <scope>NUCLEOTIDE SEQUENCE [LARGE SCALE GENOMIC DNA]</scope>
</reference>
<feature type="domain" description="SWIM-type" evidence="6">
    <location>
        <begin position="331"/>
        <end position="365"/>
    </location>
</feature>
<dbReference type="InterPro" id="IPR018289">
    <property type="entry name" value="MULE_transposase_dom"/>
</dbReference>
<evidence type="ECO:0000256" key="5">
    <source>
        <dbReference type="SAM" id="MobiDB-lite"/>
    </source>
</evidence>
<keyword evidence="3" id="KW-0862">Zinc</keyword>
<keyword evidence="2 4" id="KW-0863">Zinc-finger</keyword>
<dbReference type="InterPro" id="IPR006564">
    <property type="entry name" value="Znf_PMZ"/>
</dbReference>
<feature type="region of interest" description="Disordered" evidence="5">
    <location>
        <begin position="527"/>
        <end position="548"/>
    </location>
</feature>
<proteinExistence type="predicted"/>
<evidence type="ECO:0000256" key="2">
    <source>
        <dbReference type="ARBA" id="ARBA00022771"/>
    </source>
</evidence>